<evidence type="ECO:0000256" key="1">
    <source>
        <dbReference type="ARBA" id="ARBA00010715"/>
    </source>
</evidence>
<dbReference type="RefSeq" id="WP_110963372.1">
    <property type="nucleotide sequence ID" value="NZ_CP029693.1"/>
</dbReference>
<dbReference type="Proteomes" id="UP000250299">
    <property type="component" value="Chromosome"/>
</dbReference>
<dbReference type="Gene3D" id="3.90.850.10">
    <property type="entry name" value="Fumarylacetoacetase-like, C-terminal domain"/>
    <property type="match status" value="1"/>
</dbReference>
<sequence length="252" mass="26465">MSVVAQVAASLIRGWREGRQQPLPAVELASEDEAYAVQQQVADALGWFASGPPAAWKLGGAPGGLISTAGVPASAVHPSGWQVPPGDAFGFGIEGELIVRLSRDLDEHTDLAMAYAAVDAWMPGIELCGTRWLQGDQAAPLLRLADQQLNRALVLGAPQTLEKIPDWSKQQVALRVDGKPEFVGVGSHPFGEPLSSLPWLARHAAALGSPLRAGDLVACGSWTGIYWASAGMQVEVEFAGIGRVGLSTCTGR</sequence>
<dbReference type="PANTHER" id="PTHR30143">
    <property type="entry name" value="ACID HYDRATASE"/>
    <property type="match status" value="1"/>
</dbReference>
<dbReference type="InterPro" id="IPR011234">
    <property type="entry name" value="Fumarylacetoacetase-like_C"/>
</dbReference>
<dbReference type="InterPro" id="IPR050772">
    <property type="entry name" value="Hydratase-Decarb/MhpD_sf"/>
</dbReference>
<name>A0A2Z4REN9_PSEPU</name>
<evidence type="ECO:0000313" key="6">
    <source>
        <dbReference type="Proteomes" id="UP000250299"/>
    </source>
</evidence>
<evidence type="ECO:0000313" key="5">
    <source>
        <dbReference type="EMBL" id="AWY39600.1"/>
    </source>
</evidence>
<dbReference type="OrthoDB" id="9792137at2"/>
<accession>A0A2Z4REN9</accession>
<dbReference type="AlphaFoldDB" id="A0A2Z4REN9"/>
<reference evidence="5 6" key="1">
    <citation type="submission" date="2018-05" db="EMBL/GenBank/DDBJ databases">
        <title>Whole genome sequence of Pseudomonas putida JBC17.</title>
        <authorList>
            <person name="Lee Y.H."/>
            <person name="David K."/>
        </authorList>
    </citation>
    <scope>NUCLEOTIDE SEQUENCE [LARGE SCALE GENOMIC DNA]</scope>
    <source>
        <strain evidence="5 6">JBC17</strain>
    </source>
</reference>
<evidence type="ECO:0000256" key="2">
    <source>
        <dbReference type="ARBA" id="ARBA00022797"/>
    </source>
</evidence>
<dbReference type="InterPro" id="IPR036663">
    <property type="entry name" value="Fumarylacetoacetase_C_sf"/>
</dbReference>
<dbReference type="GO" id="GO:0005737">
    <property type="term" value="C:cytoplasm"/>
    <property type="evidence" value="ECO:0007669"/>
    <property type="project" value="TreeGrafter"/>
</dbReference>
<dbReference type="SUPFAM" id="SSF56529">
    <property type="entry name" value="FAH"/>
    <property type="match status" value="1"/>
</dbReference>
<evidence type="ECO:0000259" key="4">
    <source>
        <dbReference type="Pfam" id="PF01557"/>
    </source>
</evidence>
<dbReference type="PANTHER" id="PTHR30143:SF0">
    <property type="entry name" value="2-KETO-4-PENTENOATE HYDRATASE"/>
    <property type="match status" value="1"/>
</dbReference>
<organism evidence="5 6">
    <name type="scientific">Pseudomonas putida</name>
    <name type="common">Arthrobacter siderocapsulatus</name>
    <dbReference type="NCBI Taxonomy" id="303"/>
    <lineage>
        <taxon>Bacteria</taxon>
        <taxon>Pseudomonadati</taxon>
        <taxon>Pseudomonadota</taxon>
        <taxon>Gammaproteobacteria</taxon>
        <taxon>Pseudomonadales</taxon>
        <taxon>Pseudomonadaceae</taxon>
        <taxon>Pseudomonas</taxon>
    </lineage>
</organism>
<dbReference type="Pfam" id="PF01557">
    <property type="entry name" value="FAA_hydrolase"/>
    <property type="match status" value="1"/>
</dbReference>
<evidence type="ECO:0000256" key="3">
    <source>
        <dbReference type="ARBA" id="ARBA00023239"/>
    </source>
</evidence>
<gene>
    <name evidence="5" type="ORF">DKY63_06665</name>
</gene>
<proteinExistence type="inferred from homology"/>
<keyword evidence="2" id="KW-0058">Aromatic hydrocarbons catabolism</keyword>
<protein>
    <submittedName>
        <fullName evidence="5">Hydratase</fullName>
    </submittedName>
</protein>
<comment type="similarity">
    <text evidence="1">Belongs to the hydratase/decarboxylase family.</text>
</comment>
<keyword evidence="3" id="KW-0456">Lyase</keyword>
<dbReference type="GO" id="GO:0008684">
    <property type="term" value="F:2-oxopent-4-enoate hydratase activity"/>
    <property type="evidence" value="ECO:0007669"/>
    <property type="project" value="TreeGrafter"/>
</dbReference>
<dbReference type="EMBL" id="CP029693">
    <property type="protein sequence ID" value="AWY39600.1"/>
    <property type="molecule type" value="Genomic_DNA"/>
</dbReference>
<feature type="domain" description="Fumarylacetoacetase-like C-terminal" evidence="4">
    <location>
        <begin position="85"/>
        <end position="244"/>
    </location>
</feature>